<protein>
    <submittedName>
        <fullName evidence="1">Leucine rich repeats-containing protein</fullName>
    </submittedName>
</protein>
<organism evidence="1">
    <name type="scientific">Trepomonas sp. PC1</name>
    <dbReference type="NCBI Taxonomy" id="1076344"/>
    <lineage>
        <taxon>Eukaryota</taxon>
        <taxon>Metamonada</taxon>
        <taxon>Diplomonadida</taxon>
        <taxon>Hexamitidae</taxon>
        <taxon>Hexamitinae</taxon>
        <taxon>Trepomonas</taxon>
    </lineage>
</organism>
<dbReference type="InterPro" id="IPR032675">
    <property type="entry name" value="LRR_dom_sf"/>
</dbReference>
<sequence>SLIDVKLPILEDAQKYAFNNCSSLFAISFPLLQSFTIQTFSNCHGLVILSVPLLTSIQGIDFSLLKSLRYFQFASKVLHFKGGREFNECRSIPDLKIVNKPDFQSKKYCDSQITREN</sequence>
<dbReference type="AlphaFoldDB" id="A0A146K3S0"/>
<proteinExistence type="predicted"/>
<feature type="non-terminal residue" evidence="1">
    <location>
        <position position="117"/>
    </location>
</feature>
<gene>
    <name evidence="1" type="ORF">TPC1_20167</name>
</gene>
<accession>A0A146K3S0</accession>
<dbReference type="Gene3D" id="3.80.10.10">
    <property type="entry name" value="Ribonuclease Inhibitor"/>
    <property type="match status" value="1"/>
</dbReference>
<evidence type="ECO:0000313" key="1">
    <source>
        <dbReference type="EMBL" id="JAP90534.1"/>
    </source>
</evidence>
<feature type="non-terminal residue" evidence="1">
    <location>
        <position position="1"/>
    </location>
</feature>
<dbReference type="EMBL" id="GDID01006072">
    <property type="protein sequence ID" value="JAP90534.1"/>
    <property type="molecule type" value="Transcribed_RNA"/>
</dbReference>
<dbReference type="Pfam" id="PF13306">
    <property type="entry name" value="LRR_5"/>
    <property type="match status" value="1"/>
</dbReference>
<name>A0A146K3S0_9EUKA</name>
<dbReference type="InterPro" id="IPR026906">
    <property type="entry name" value="LRR_5"/>
</dbReference>
<reference evidence="1" key="1">
    <citation type="submission" date="2015-07" db="EMBL/GenBank/DDBJ databases">
        <title>Adaptation to a free-living lifestyle via gene acquisitions in the diplomonad Trepomonas sp. PC1.</title>
        <authorList>
            <person name="Xu F."/>
            <person name="Jerlstrom-Hultqvist J."/>
            <person name="Kolisko M."/>
            <person name="Simpson A.G.B."/>
            <person name="Roger A.J."/>
            <person name="Svard S.G."/>
            <person name="Andersson J.O."/>
        </authorList>
    </citation>
    <scope>NUCLEOTIDE SEQUENCE</scope>
    <source>
        <strain evidence="1">PC1</strain>
    </source>
</reference>